<sequence length="489" mass="50516">MKIFRFSLCSQPALFSIATFLICLLFAPKTYASTYTWVGTGGNNNWSNVNNWEPARVTANDDVLIFDGSRTAAATVYVDFASPQIISQLRFINNIVVVLTVQPNADAAAAPPARQLTMATALLGANLDIAAGSSVQIKSPDGVKSTAGLGFYLGTEGTATIAGTLIFGSSSTASLTNDPHQLISLKKGFNTIQFVAGSTFRADKTFTGSPFNDKSESSGTVVFRSGSLYDHRGGGAPFGTSLPTAPVAILEKGNRYIYSVTSTAAGPQLPGRTYGYIEYNRPTTSTAIVGGSAAVSPTGLPLVILDDLVITTGNVRLNLANVTLQGNLILNGGSLANTTGASTVTFKGNTSQLITSAAATPVPVLFGSFITVVVDNGAGVTLQTPVQIAKALTLTNGVVNTTAGTLTLLAGAVTVANEKSFVAGPLTRAVAASGTTSLAFPLGHGTAFRPLTLAMDHSDGTEVRYTAKLIKGKPTVRLFSGEINKVSAV</sequence>
<organism evidence="1 2">
    <name type="scientific">Hymenobacter roseosalivarius DSM 11622</name>
    <dbReference type="NCBI Taxonomy" id="645990"/>
    <lineage>
        <taxon>Bacteria</taxon>
        <taxon>Pseudomonadati</taxon>
        <taxon>Bacteroidota</taxon>
        <taxon>Cytophagia</taxon>
        <taxon>Cytophagales</taxon>
        <taxon>Hymenobacteraceae</taxon>
        <taxon>Hymenobacter</taxon>
    </lineage>
</organism>
<gene>
    <name evidence="1" type="ORF">SAMN00120144_4286</name>
</gene>
<dbReference type="EMBL" id="FWWW01000081">
    <property type="protein sequence ID" value="SMB98170.1"/>
    <property type="molecule type" value="Genomic_DNA"/>
</dbReference>
<protein>
    <recommendedName>
        <fullName evidence="3">G8 domain-containing protein</fullName>
    </recommendedName>
</protein>
<dbReference type="STRING" id="645990.SAMN00120144_4286"/>
<evidence type="ECO:0008006" key="3">
    <source>
        <dbReference type="Google" id="ProtNLM"/>
    </source>
</evidence>
<name>A0A1W1VY47_9BACT</name>
<evidence type="ECO:0000313" key="2">
    <source>
        <dbReference type="Proteomes" id="UP000192266"/>
    </source>
</evidence>
<dbReference type="AlphaFoldDB" id="A0A1W1VY47"/>
<proteinExistence type="predicted"/>
<reference evidence="1 2" key="1">
    <citation type="submission" date="2017-04" db="EMBL/GenBank/DDBJ databases">
        <authorList>
            <person name="Afonso C.L."/>
            <person name="Miller P.J."/>
            <person name="Scott M.A."/>
            <person name="Spackman E."/>
            <person name="Goraichik I."/>
            <person name="Dimitrov K.M."/>
            <person name="Suarez D.L."/>
            <person name="Swayne D.E."/>
        </authorList>
    </citation>
    <scope>NUCLEOTIDE SEQUENCE [LARGE SCALE GENOMIC DNA]</scope>
    <source>
        <strain evidence="1 2">DSM 11622</strain>
    </source>
</reference>
<accession>A0A1W1VY47</accession>
<dbReference type="Proteomes" id="UP000192266">
    <property type="component" value="Unassembled WGS sequence"/>
</dbReference>
<keyword evidence="2" id="KW-1185">Reference proteome</keyword>
<evidence type="ECO:0000313" key="1">
    <source>
        <dbReference type="EMBL" id="SMB98170.1"/>
    </source>
</evidence>
<feature type="non-terminal residue" evidence="1">
    <location>
        <position position="489"/>
    </location>
</feature>